<evidence type="ECO:0000313" key="4">
    <source>
        <dbReference type="Proteomes" id="UP000199595"/>
    </source>
</evidence>
<gene>
    <name evidence="3" type="ORF">SAMN05444411_1075</name>
</gene>
<feature type="region of interest" description="Disordered" evidence="1">
    <location>
        <begin position="3719"/>
        <end position="3744"/>
    </location>
</feature>
<feature type="domain" description="DUF11" evidence="2">
    <location>
        <begin position="4135"/>
        <end position="4254"/>
    </location>
</feature>
<feature type="domain" description="DUF11" evidence="2">
    <location>
        <begin position="3625"/>
        <end position="3735"/>
    </location>
</feature>
<dbReference type="InterPro" id="IPR026341">
    <property type="entry name" value="T9SS_type_B"/>
</dbReference>
<dbReference type="InterPro" id="IPR001434">
    <property type="entry name" value="OmcB-like_DUF11"/>
</dbReference>
<dbReference type="STRING" id="762486.SAMN05444411_1075"/>
<dbReference type="NCBIfam" id="TIGR01451">
    <property type="entry name" value="B_ant_repeat"/>
    <property type="match status" value="7"/>
</dbReference>
<evidence type="ECO:0000256" key="1">
    <source>
        <dbReference type="SAM" id="MobiDB-lite"/>
    </source>
</evidence>
<feature type="domain" description="DUF11" evidence="2">
    <location>
        <begin position="1852"/>
        <end position="1959"/>
    </location>
</feature>
<protein>
    <submittedName>
        <fullName evidence="3">Conserved repeat domain-containing protein/gliding motility-associated C-terminal domain-containing protein</fullName>
    </submittedName>
</protein>
<accession>A0A1H3D0S3</accession>
<feature type="domain" description="DUF11" evidence="2">
    <location>
        <begin position="3880"/>
        <end position="3997"/>
    </location>
</feature>
<organism evidence="3 4">
    <name type="scientific">Lutibacter oricola</name>
    <dbReference type="NCBI Taxonomy" id="762486"/>
    <lineage>
        <taxon>Bacteria</taxon>
        <taxon>Pseudomonadati</taxon>
        <taxon>Bacteroidota</taxon>
        <taxon>Flavobacteriia</taxon>
        <taxon>Flavobacteriales</taxon>
        <taxon>Flavobacteriaceae</taxon>
        <taxon>Lutibacter</taxon>
    </lineage>
</organism>
<dbReference type="Gene3D" id="2.60.40.1170">
    <property type="entry name" value="Mu homology domain, subdomain B"/>
    <property type="match status" value="1"/>
</dbReference>
<dbReference type="Pfam" id="PF13585">
    <property type="entry name" value="CHU_C"/>
    <property type="match status" value="1"/>
</dbReference>
<feature type="domain" description="DUF11" evidence="2">
    <location>
        <begin position="3754"/>
        <end position="3869"/>
    </location>
</feature>
<dbReference type="PANTHER" id="PTHR34819">
    <property type="entry name" value="LARGE CYSTEINE-RICH PERIPLASMIC PROTEIN OMCB"/>
    <property type="match status" value="1"/>
</dbReference>
<dbReference type="Proteomes" id="UP000199595">
    <property type="component" value="Unassembled WGS sequence"/>
</dbReference>
<keyword evidence="4" id="KW-1185">Reference proteome</keyword>
<dbReference type="OrthoDB" id="9805017at2"/>
<dbReference type="PANTHER" id="PTHR34819:SF3">
    <property type="entry name" value="CELL SURFACE PROTEIN"/>
    <property type="match status" value="1"/>
</dbReference>
<evidence type="ECO:0000313" key="3">
    <source>
        <dbReference type="EMBL" id="SDX59279.1"/>
    </source>
</evidence>
<feature type="domain" description="DUF11" evidence="2">
    <location>
        <begin position="4262"/>
        <end position="4368"/>
    </location>
</feature>
<proteinExistence type="predicted"/>
<sequence length="4489" mass="465064">MKNNYFISKFGEINLKKARTTMLFLTFFMFTLTSVFAQFGVGGADNNNGDVRLVYLNQNHIEALSATGTTNEISVQSLKGAPQQLHSLRVQVQLPPGVLYTASSILITDNNAGVGTFVLAEDDITDLNAPIFSIFNNGNETDIWDAGDYVNFTFERTANCDAVTYKEAGNSFKDNVEITYEKTLVGPQTATDINPLIGNYDLLAASLSIEAITPVNGIVGGGNVHTRNVSDINGGNASISQGQHIVDVGSSILNYTLSYNGNLLTPDAGSSTATHLVYNYDLNVAPYNVATTDEDGDGLFEGGEKLTFEESFELTDCVDTTINHITQWTCQASQITTGNVLFGVQSPNLSITKNVNSINLGQTNHVKLTITNNGTGAAAWAQDFLFNLGLGRNGEVGGTTYTTNPHTGPEAYDTRSFTNFTLGNAQVAFTPVPWASNRGGTVPTVSGTWGSTLTIAPDTFGTDPDDLGTGLEDIDGDGFFDDIAPGGSVVIEFDYTPDPTSKMNCSIGSKQFMYWQHVYVDALVKDQCNTPRPTVGDDLGYNNFMRDRGVATTFEQDTDILEGVPFNVTLQPKMFSNFTHNGHAFFNNNTDSEFEVSIIAPRGISVVGFDTGTMPPGFSQVIDPSDSYVPGVDNGTGTNIITYTTTDLSHASGYYSGNFPFPLVMDCTELLFGGTQTVINISYETKLRLTGGATNPLLEYDIHCGDFEPIIEHSCNPPCQGPNITGLDAYRITAGWADPSMTSKVDLTATNIDGSPMYELDKYLAGDEMMVETTGFMSNLESDNLYFVQTYITDGTAGTGVDDIEFLRGTVKINGGTEIPFDNVSHPPVITGSATNHSLRYNLSFALASNLNDTDTFEVNFVYRFNTDKPYNQNYHILAGFRGRYQVEETLTGTTSGLANDNDNDGVANETISCFDWGDQVGYLKPRNHPYGSYNETFKYCEEPKLSLYNDYIQENAGKLHPGEYRPVSMIQSTVLTIPDGLSISAIDQYTNMGTFSLSAGQLDISPALGTVGVNTYTITPNRANGYIDMDQRSGGSYRMHVTVKGSCELQEGGSPLPAVEATTIVQHLAYTDTPIPSQLLTRTPSVNLDYLKPTYIIQPMISSTVVGHSPEAEFDINVANTSAIGGDVGFNWIYVPQTTNITVTGADDITAPLSPVALNVVEINGNSYIEIGGLNVSQSKNIRVKATYTSCTDIPVDFSLGWNCDAYPTDYSSVTAACYDNSTQLTLQPALAQIQQSITAQPMGAVNMCDPFVVDVEYLSAQPGTVVDAVASVQVFNGVAALDVNQVQVEYPSGSGNWEDVTSSVVTGTDTYSVNITHSALTPFGGIPGTGAVGATPSDRSANVRFTLQTTCDYVSNSALSFIVNGDRTCGEPSVGNGSRSLTNGIQVNGLSATYDALATITLPGLADPNGGHIDGCSAQETINILTTISELPAVPGATTGANDYGRVNLPTGVTYVGGSFVNVGVNVVTLVSSTDSELVIQYPAGLGDTEITEFNFDIIPDAGYCAENAEVSFTNYVDQTPGGTCGGTACGTSLISTGSTRENLDINKAAVAINLDSALASVSFANELITASFTIDNSSAVDVTPPSVIKAFYDANGDGVYDIGDLELGSHDITATIPAGGSVTESIQFTATPSQACNILLVMNVDDNPCICLPASVDMGSPSVLEGVAGSDIPVCETYDSVELGAVSNPDYTYSWTGASAVEEAYLDNLNTAQPNFTYSGASLASVTTFSYTVTITRPGGCTSVDTVDVTVNPSPEAPVIDSSEVDVCSNEYMTVTFGNSLAANEVIKVWKNAALTTEANAPNTSGIWTSTELFPAGTGTLYATVENTVTGCRSDVLLIPYTSTDCVTDLVTTKVVDVASPSVGDTIIYTITVRNDGPSGDQEVTLTDVLPSGVSYVSDDSSGAYTDSTGEWLIGDLANGATATLNITATVDTSAAASSVTNSTTAAAGTYTDTTDTTGDILDATIVVADLVILARDDDFTGTPVNGYEGNPTLGNILPNNGLGADSLNGTPVAIGLVTVSFPVAPTVDGGAIPAGSLAPLVDPATGAVSVPAGTPAGDYTIPYTICEIANPTNCTSASVFVRVTAAVILAEDDDYTSTPVDGAVGDSNVGNVLVDNGANADTLNGEQAELDEVDITVTAAATSINGGPVPSLDATTGVVSVPAGTPAGTYTIDYNLCEELNPTNCDPARVTVVVEEATIVATDDPFGPINSIDGGLTTSVLDNDTLNGSSINPSDITLTPGTAPTPTDGSITMNADGTISIAPGTTPGVYSYPYTICENLNTVSPPTPGNCETAIATITVVPATIEAQDDDFSSTPVNGLEGESLVGNILTSDTGDGVDTLNGSQALASDVTITTGTMMFDDGTGAVPAMGTVPVVDTATGNVSVPAGTPAGTYTIDYTICDDLTPNPPPPGNCDTATITVVVEAAVINAEDDDYSSTPVDGLVGGLVPGANVLDDDTLNNVGGITTADVAITSTPTGPLTVNADGTVSVAANTPSGSYMIDYTICEVLNPTNCDTATVTVVVEATIEATDDDFSGSPVLGYLGGAVGNVLDNSLMPSGDDTVNGVVATVAAVDITIDTPAVSIGGAPVPVLDPVTGDVSVPAGTPAGTYTIAYTICEDSTPTNCDDATVTVVVEADPIDAVDDAPASPVNGLEGEVGVVNVFDNDTLNGAPVVPSDVTLTLVTADPEGALTLNGDGTVDVAPGTPAGTYELDYEICEVLNPTNCSIATVTVIVEAAEILAEDDDYSASPVNSLDGSSNVGNVLSDNGVGADTLNGVPVDIDAVDLTVTTPAVPLTPGATVPEIDVTTGTVSVPAGTPAGVYTITYSICEELNPTNCDDALVTVVVEPSEILAQDDDFSSSPVNGLEGESLVGNILTSDTGDGVDTLNGVQALASDVTITVDTPAVSIGGAPVPEVDPATGNVSVPAGTPAGTYTIDYTICDNLTPTPPGNCDSAVVTVVVEAAPIVAEDDVIAGGNGLDGTPDAGNILGDNDNGYDTLNGVATDVSEVVIDVSDTSMLFDDGTGAVPVTGIVPLIDESTGIVSIPPGTPAGDYIVDYTICELLNPTNCDPATVTITVDAAPIVAEDDLIDGGNGLDGTPVAGNVLSDNGDGEDTLNGVPTDITEVDITVDTPATPINPGDPVPSLDPVTGDVSVPAGTPAGDYEIEYTICEQLNPTNCDTAVVTIAVDVPVIDAVDDDYSSSPVNGLDGEPNVGNALDNDTLNGVSVVLSDVAITIDTPAASIAGAPVPLLDPVTGIVSVPVGTPADTYTIEYTICENLNPTNCDTAIITVEVEAPVIDAVDDAPASPVNGLEGEVGVVNVFDNDTLNGAPVVPSDVTLTLVTADPEGALTLNGDGTVDVAPGTPAGTYELDYEICEVLNPTNCSIATVTVIVEAAEILAEDDDYSASPVNSLDGSSNVGNVLSDNGVGADTLNGVPVDIDAVDLTVTTPAVPLTPGATVPEIDVTTGTVSVPAGTPAGVYTITYSICEELNPTNCDDALVTVVVEPAPIDAVNDLVTDIDGYNGDPDVGNVLSDNGSGSDTLNGVPVLIDDVTIAVVTPAVPVTPGAPVPVIDPVTGIISVPPGTPGGSYDIEYQICEELNPTNCDTAIVTVEVNESADLTLLKEVDVATPNVGDTVNFTITLTNNGLNDATGVNVVDQLPSGYTFVSATASVGTYDAFTGSWNVGSVVATMNETLVISAIVNATGDYTNTAEVTSVDQEDPTSTPGNNDPSEDDYDEATTTPVAIADLVTTKVVDQTTANVGDVVQFTLTVVNNGPSPATGVMLADQLPAGLTYVSHIATGGTVNTYSDTSGVWSIGDVAINGSAVLILNAEVDAAQAGNNITNVTTPAAGNEADPTTDGDDLEETVYVTSADLAVTKTVDDATPNEGNVITYVIEVVNNGPDTATGVSLVDNLPVGVTYVSSTTAYGAFNSGSGEWMIGTLSSGATASLTIMASIDDGTVGATITNTTSPVLSDQEDPDPSNNVGSVSVVPVAVIDLSLTKTIVDDVTAPLVGDQITFEIRVINEGPTTATGVQVTELIPSGYDFVNYSSTIGTYDPPTGLWNIGNVEVGNTAVLLVDVLVLESGEYENCAEIIAANEDDVDSTPGNGDATEDDYDCAATVPVAELDLAIVKTVVDGNMTPNVGDVITFEIQLTNNGPLDGTEVTVLDNLLPLSYTFVNYSSTVGTYDEITGIWNVGEIESNDTEVLLIDVIVEADGDATSYTNCALVAGVHQVDIDATNDESCITLAPVQVADLELTKDVDNLEPVAETNVDFTINLMNVGPSTATGVQVLDLLPSGYDFVSATTTVGTYDATTGLWNVGTVLNGDTETLVVTAYVKPYGDWLNQAEVTAANELDIDSTPGNGDIYEDDMAEIATAPIVLLTIPEGFTPDGDGINDVFEIEHLEVLYPNFSMEIVNRYGNIVYEYKHNGNENTTPTWWDGYSDGRWNLSSDMLPAGTYFYTIYFNNDERKPQTGWIYLRK</sequence>
<reference evidence="3 4" key="1">
    <citation type="submission" date="2016-10" db="EMBL/GenBank/DDBJ databases">
        <authorList>
            <person name="de Groot N.N."/>
        </authorList>
    </citation>
    <scope>NUCLEOTIDE SEQUENCE [LARGE SCALE GENOMIC DNA]</scope>
    <source>
        <strain evidence="3 4">DSM 24956</strain>
    </source>
</reference>
<dbReference type="Gene3D" id="2.60.40.3080">
    <property type="match status" value="4"/>
</dbReference>
<feature type="domain" description="DUF11" evidence="2">
    <location>
        <begin position="4004"/>
        <end position="4118"/>
    </location>
</feature>
<dbReference type="InterPro" id="IPR047589">
    <property type="entry name" value="DUF11_rpt"/>
</dbReference>
<dbReference type="Pfam" id="PF01345">
    <property type="entry name" value="DUF11"/>
    <property type="match status" value="7"/>
</dbReference>
<dbReference type="NCBIfam" id="TIGR04131">
    <property type="entry name" value="Bac_Flav_CTERM"/>
    <property type="match status" value="1"/>
</dbReference>
<name>A0A1H3D0S3_9FLAO</name>
<dbReference type="EMBL" id="FNNJ01000007">
    <property type="protein sequence ID" value="SDX59279.1"/>
    <property type="molecule type" value="Genomic_DNA"/>
</dbReference>
<evidence type="ECO:0000259" key="2">
    <source>
        <dbReference type="Pfam" id="PF01345"/>
    </source>
</evidence>
<dbReference type="InterPro" id="IPR051172">
    <property type="entry name" value="Chlamydia_OmcB"/>
</dbReference>
<feature type="compositionally biased region" description="Polar residues" evidence="1">
    <location>
        <begin position="3719"/>
        <end position="3736"/>
    </location>
</feature>